<reference evidence="1 2" key="1">
    <citation type="journal article" date="2016" name="Genome Announc.">
        <title>Complete Genome and Plasmid Sequences for Rhodococcus fascians D188 and Draft Sequences for Rhodococcus Isolates PBTS 1 and PBTS 2.</title>
        <authorList>
            <person name="Stamler R.A."/>
            <person name="Vereecke D."/>
            <person name="Zhang Y."/>
            <person name="Schilkey F."/>
            <person name="Devitt N."/>
            <person name="Randall J.J."/>
        </authorList>
    </citation>
    <scope>NUCLEOTIDE SEQUENCE [LARGE SCALE GENOMIC DNA]</scope>
    <source>
        <strain evidence="1 2">PBTS2</strain>
    </source>
</reference>
<name>A0A143QIJ9_RHOFA</name>
<dbReference type="EMBL" id="CP015220">
    <property type="protein sequence ID" value="AMY22995.1"/>
    <property type="molecule type" value="Genomic_DNA"/>
</dbReference>
<dbReference type="AlphaFoldDB" id="A0A143QIJ9"/>
<organism evidence="1 2">
    <name type="scientific">Rhodococcoides fascians</name>
    <name type="common">Rhodococcus fascians</name>
    <dbReference type="NCBI Taxonomy" id="1828"/>
    <lineage>
        <taxon>Bacteria</taxon>
        <taxon>Bacillati</taxon>
        <taxon>Actinomycetota</taxon>
        <taxon>Actinomycetes</taxon>
        <taxon>Mycobacteriales</taxon>
        <taxon>Nocardiaceae</taxon>
        <taxon>Rhodococcoides</taxon>
    </lineage>
</organism>
<proteinExistence type="predicted"/>
<dbReference type="KEGG" id="rhs:A3Q41_01691"/>
<keyword evidence="2" id="KW-1185">Reference proteome</keyword>
<dbReference type="RefSeq" id="WP_032385180.1">
    <property type="nucleotide sequence ID" value="NZ_CP015220.1"/>
</dbReference>
<accession>A0A143QIJ9</accession>
<dbReference type="PATRIC" id="fig|1653479.3.peg.1712"/>
<dbReference type="Proteomes" id="UP000076038">
    <property type="component" value="Chromosome"/>
</dbReference>
<evidence type="ECO:0000313" key="1">
    <source>
        <dbReference type="EMBL" id="AMY22995.1"/>
    </source>
</evidence>
<sequence>MANPVEPNAVLARAATELREAPQEPNWVDISSSILAKVRNTTRRTWPIDSVFPAGSAADPRDSLRISDHIVKTTLRRALAGVHGAQPTEIDLDLEDHACTGLFVAVIGVYGDDLQAAGEELASIAIDVVADLLGVTLGRDAVEIRVDDIEER</sequence>
<protein>
    <recommendedName>
        <fullName evidence="3">Asp23/Gls24 family envelope stress response protein</fullName>
    </recommendedName>
</protein>
<dbReference type="OrthoDB" id="4485738at2"/>
<reference evidence="2" key="2">
    <citation type="submission" date="2016-04" db="EMBL/GenBank/DDBJ databases">
        <title>Complete Genome and Plasmid Sequences for Rhodococcus fascians D188 and Draft Sequences for Rhodococcus spp. Isolates PBTS 1 and PBTS 2.</title>
        <authorList>
            <person name="Stamer R."/>
            <person name="Vereecke D."/>
            <person name="Zhang Y."/>
            <person name="Schilkey F."/>
            <person name="Devitt N."/>
            <person name="Randall J."/>
        </authorList>
    </citation>
    <scope>NUCLEOTIDE SEQUENCE [LARGE SCALE GENOMIC DNA]</scope>
    <source>
        <strain evidence="2">PBTS2</strain>
    </source>
</reference>
<evidence type="ECO:0008006" key="3">
    <source>
        <dbReference type="Google" id="ProtNLM"/>
    </source>
</evidence>
<evidence type="ECO:0000313" key="2">
    <source>
        <dbReference type="Proteomes" id="UP000076038"/>
    </source>
</evidence>
<gene>
    <name evidence="1" type="ORF">A3Q41_01691</name>
</gene>